<sequence>MRASARRWKYEKEDAMTTTSWPAYVVFGEALTDMVHQGGQDWLGLPGGSCWNVARVGARLGVPTAFAGAISADTLGDQLAEASAEAGLDLRFLQRVERSPLLAFVGAQHPPQYFFVGDDSADLYFDPERLPPGWRQAARTVHFGSLSLARQPLAARLCTEATQARAAGKRIAFDPNFRTPMRAPEYQAVFAHMAGLADYIKVSDEDLRGLYPALDEHAALAALRALAPQARVLLTRGADGMTLLHGDGACEQPVFAVDVVDTVGCGDAAMGGWMAGLLLDPEATLARQARWAAATAAVAATRAGAYSPTVAEVSVLLGEAAVLA</sequence>
<keyword evidence="3" id="KW-0547">Nucleotide-binding</keyword>
<evidence type="ECO:0000256" key="4">
    <source>
        <dbReference type="ARBA" id="ARBA00022777"/>
    </source>
</evidence>
<gene>
    <name evidence="7" type="ORF">RR42_m0697</name>
</gene>
<evidence type="ECO:0000256" key="3">
    <source>
        <dbReference type="ARBA" id="ARBA00022741"/>
    </source>
</evidence>
<dbReference type="InterPro" id="IPR011611">
    <property type="entry name" value="PfkB_dom"/>
</dbReference>
<dbReference type="PANTHER" id="PTHR43085">
    <property type="entry name" value="HEXOKINASE FAMILY MEMBER"/>
    <property type="match status" value="1"/>
</dbReference>
<proteinExistence type="inferred from homology"/>
<evidence type="ECO:0000256" key="2">
    <source>
        <dbReference type="ARBA" id="ARBA00022679"/>
    </source>
</evidence>
<dbReference type="InterPro" id="IPR050306">
    <property type="entry name" value="PfkB_Carbo_kinase"/>
</dbReference>
<organism evidence="7 8">
    <name type="scientific">Cupriavidus basilensis</name>
    <dbReference type="NCBI Taxonomy" id="68895"/>
    <lineage>
        <taxon>Bacteria</taxon>
        <taxon>Pseudomonadati</taxon>
        <taxon>Pseudomonadota</taxon>
        <taxon>Betaproteobacteria</taxon>
        <taxon>Burkholderiales</taxon>
        <taxon>Burkholderiaceae</taxon>
        <taxon>Cupriavidus</taxon>
    </lineage>
</organism>
<dbReference type="SUPFAM" id="SSF53613">
    <property type="entry name" value="Ribokinase-like"/>
    <property type="match status" value="1"/>
</dbReference>
<dbReference type="Gene3D" id="3.40.1190.20">
    <property type="match status" value="1"/>
</dbReference>
<dbReference type="CDD" id="cd01167">
    <property type="entry name" value="bac_FRK"/>
    <property type="match status" value="1"/>
</dbReference>
<dbReference type="Proteomes" id="UP000031843">
    <property type="component" value="Chromosome main"/>
</dbReference>
<keyword evidence="4 7" id="KW-0418">Kinase</keyword>
<accession>A0A0C4Y7K6</accession>
<dbReference type="InterPro" id="IPR029056">
    <property type="entry name" value="Ribokinase-like"/>
</dbReference>
<evidence type="ECO:0000256" key="1">
    <source>
        <dbReference type="ARBA" id="ARBA00010688"/>
    </source>
</evidence>
<dbReference type="AlphaFoldDB" id="A0A0C4Y7K6"/>
<dbReference type="EC" id="2.7.1.4" evidence="7"/>
<dbReference type="STRING" id="68895.RR42_m0697"/>
<feature type="domain" description="Carbohydrate kinase PfkB" evidence="6">
    <location>
        <begin position="44"/>
        <end position="308"/>
    </location>
</feature>
<evidence type="ECO:0000259" key="6">
    <source>
        <dbReference type="Pfam" id="PF00294"/>
    </source>
</evidence>
<dbReference type="PANTHER" id="PTHR43085:SF1">
    <property type="entry name" value="PSEUDOURIDINE KINASE-RELATED"/>
    <property type="match status" value="1"/>
</dbReference>
<evidence type="ECO:0000313" key="8">
    <source>
        <dbReference type="Proteomes" id="UP000031843"/>
    </source>
</evidence>
<keyword evidence="5" id="KW-0067">ATP-binding</keyword>
<dbReference type="GO" id="GO:0008865">
    <property type="term" value="F:fructokinase activity"/>
    <property type="evidence" value="ECO:0007669"/>
    <property type="project" value="UniProtKB-EC"/>
</dbReference>
<evidence type="ECO:0000256" key="5">
    <source>
        <dbReference type="ARBA" id="ARBA00022840"/>
    </source>
</evidence>
<comment type="similarity">
    <text evidence="1">Belongs to the carbohydrate kinase PfkB family.</text>
</comment>
<dbReference type="GO" id="GO:0005524">
    <property type="term" value="F:ATP binding"/>
    <property type="evidence" value="ECO:0007669"/>
    <property type="project" value="UniProtKB-KW"/>
</dbReference>
<evidence type="ECO:0000313" key="7">
    <source>
        <dbReference type="EMBL" id="AJG18109.1"/>
    </source>
</evidence>
<dbReference type="KEGG" id="cbw:RR42_m0697"/>
<name>A0A0C4Y7K6_9BURK</name>
<reference evidence="7 8" key="1">
    <citation type="journal article" date="2015" name="Genome Announc.">
        <title>Complete Genome Sequence of Cupriavidus basilensis 4G11, Isolated from the Oak Ridge Field Research Center Site.</title>
        <authorList>
            <person name="Ray J."/>
            <person name="Waters R.J."/>
            <person name="Skerker J.M."/>
            <person name="Kuehl J.V."/>
            <person name="Price M.N."/>
            <person name="Huang J."/>
            <person name="Chakraborty R."/>
            <person name="Arkin A.P."/>
            <person name="Deutschbauer A."/>
        </authorList>
    </citation>
    <scope>NUCLEOTIDE SEQUENCE [LARGE SCALE GENOMIC DNA]</scope>
    <source>
        <strain evidence="7">4G11</strain>
    </source>
</reference>
<dbReference type="Pfam" id="PF00294">
    <property type="entry name" value="PfkB"/>
    <property type="match status" value="1"/>
</dbReference>
<keyword evidence="2 7" id="KW-0808">Transferase</keyword>
<keyword evidence="8" id="KW-1185">Reference proteome</keyword>
<dbReference type="EMBL" id="CP010536">
    <property type="protein sequence ID" value="AJG18109.1"/>
    <property type="molecule type" value="Genomic_DNA"/>
</dbReference>
<protein>
    <submittedName>
        <fullName evidence="7">Fructokinase</fullName>
        <ecNumber evidence="7">2.7.1.4</ecNumber>
    </submittedName>
</protein>